<evidence type="ECO:0000256" key="1">
    <source>
        <dbReference type="ARBA" id="ARBA00000971"/>
    </source>
</evidence>
<keyword evidence="4 7" id="KW-0413">Isomerase</keyword>
<dbReference type="KEGG" id="fpk:IA06_06865"/>
<evidence type="ECO:0000256" key="5">
    <source>
        <dbReference type="SAM" id="MobiDB-lite"/>
    </source>
</evidence>
<feature type="compositionally biased region" description="Acidic residues" evidence="5">
    <location>
        <begin position="227"/>
        <end position="243"/>
    </location>
</feature>
<feature type="signal peptide" evidence="6">
    <location>
        <begin position="1"/>
        <end position="22"/>
    </location>
</feature>
<proteinExistence type="predicted"/>
<feature type="region of interest" description="Disordered" evidence="5">
    <location>
        <begin position="224"/>
        <end position="331"/>
    </location>
</feature>
<dbReference type="Gene3D" id="3.10.50.40">
    <property type="match status" value="1"/>
</dbReference>
<keyword evidence="6" id="KW-0732">Signal</keyword>
<evidence type="ECO:0000313" key="8">
    <source>
        <dbReference type="Proteomes" id="UP000596329"/>
    </source>
</evidence>
<dbReference type="InterPro" id="IPR046357">
    <property type="entry name" value="PPIase_dom_sf"/>
</dbReference>
<evidence type="ECO:0000313" key="7">
    <source>
        <dbReference type="EMBL" id="QRE03463.1"/>
    </source>
</evidence>
<name>A0A075RBY8_FLAPS</name>
<comment type="catalytic activity">
    <reaction evidence="1 4">
        <text>[protein]-peptidylproline (omega=180) = [protein]-peptidylproline (omega=0)</text>
        <dbReference type="Rhea" id="RHEA:16237"/>
        <dbReference type="Rhea" id="RHEA-COMP:10747"/>
        <dbReference type="Rhea" id="RHEA-COMP:10748"/>
        <dbReference type="ChEBI" id="CHEBI:83833"/>
        <dbReference type="ChEBI" id="CHEBI:83834"/>
        <dbReference type="EC" id="5.2.1.8"/>
    </reaction>
</comment>
<dbReference type="EMBL" id="CP059075">
    <property type="protein sequence ID" value="QRE03463.1"/>
    <property type="molecule type" value="Genomic_DNA"/>
</dbReference>
<keyword evidence="3 4" id="KW-0697">Rotamase</keyword>
<dbReference type="RefSeq" id="WP_011963560.1">
    <property type="nucleotide sequence ID" value="NZ_BCNG01000107.1"/>
</dbReference>
<dbReference type="Proteomes" id="UP000596329">
    <property type="component" value="Chromosome"/>
</dbReference>
<dbReference type="GeneID" id="66552898"/>
<gene>
    <name evidence="7" type="ORF">H0H26_11305</name>
</gene>
<evidence type="ECO:0000256" key="6">
    <source>
        <dbReference type="SAM" id="SignalP"/>
    </source>
</evidence>
<reference evidence="7 8" key="1">
    <citation type="submission" date="2020-07" db="EMBL/GenBank/DDBJ databases">
        <title>Genomic characterization of Flavobacterium psychrophilum strains.</title>
        <authorList>
            <person name="Castillo D."/>
            <person name="Jorgensen J."/>
            <person name="Middelboe M."/>
        </authorList>
    </citation>
    <scope>NUCLEOTIDE SEQUENCE [LARGE SCALE GENOMIC DNA]</scope>
    <source>
        <strain evidence="7 8">FPS-R7</strain>
    </source>
</reference>
<sequence>MIRFFKVAFIFAMSLMIFSCHKNEDPTPEYVVPFAEQYPRDIAAIDKYLDEYHMDVAVLDGSYDVTFKKISIMPTPGVSIRNQTDYPLLNKTVNRNGVNYKVYYISLREGTKERPTKVDSAFVSYKGYLLNETVFDQAQNPVWFTLDRVIQGWRDIMPLFKSGTFATDADGTVNYTNFGAGVMFLPSGLAYYNGSRGAIPSYSPLIFTFKLKGVNYVDHDYDRIDSKDEDVDGDGDPTNDDSDADGHPNYLDIDDDGDGYSTKSEIKKPTPLSAGQGTSLYYPFSPIVDDPTTTINESEPKGIPSLSGDGDTPTRLRRHLDKNAKPPYITY</sequence>
<organism evidence="7 8">
    <name type="scientific">Flavobacterium psychrophilum</name>
    <dbReference type="NCBI Taxonomy" id="96345"/>
    <lineage>
        <taxon>Bacteria</taxon>
        <taxon>Pseudomonadati</taxon>
        <taxon>Bacteroidota</taxon>
        <taxon>Flavobacteriia</taxon>
        <taxon>Flavobacteriales</taxon>
        <taxon>Flavobacteriaceae</taxon>
        <taxon>Flavobacterium</taxon>
    </lineage>
</organism>
<evidence type="ECO:0000256" key="3">
    <source>
        <dbReference type="ARBA" id="ARBA00023110"/>
    </source>
</evidence>
<dbReference type="PROSITE" id="PS51257">
    <property type="entry name" value="PROKAR_LIPOPROTEIN"/>
    <property type="match status" value="1"/>
</dbReference>
<dbReference type="InterPro" id="IPR001179">
    <property type="entry name" value="PPIase_FKBP_dom"/>
</dbReference>
<dbReference type="EC" id="5.2.1.8" evidence="2 4"/>
<dbReference type="Pfam" id="PF00254">
    <property type="entry name" value="FKBP_C"/>
    <property type="match status" value="1"/>
</dbReference>
<accession>A0A075RBY8</accession>
<dbReference type="SUPFAM" id="SSF54534">
    <property type="entry name" value="FKBP-like"/>
    <property type="match status" value="1"/>
</dbReference>
<dbReference type="GO" id="GO:0003755">
    <property type="term" value="F:peptidyl-prolyl cis-trans isomerase activity"/>
    <property type="evidence" value="ECO:0007669"/>
    <property type="project" value="UniProtKB-KW"/>
</dbReference>
<dbReference type="AlphaFoldDB" id="A0A075RBY8"/>
<dbReference type="KEGG" id="fpq:IB65_06815"/>
<dbReference type="PROSITE" id="PS50059">
    <property type="entry name" value="FKBP_PPIASE"/>
    <property type="match status" value="1"/>
</dbReference>
<evidence type="ECO:0000256" key="4">
    <source>
        <dbReference type="PROSITE-ProRule" id="PRU00277"/>
    </source>
</evidence>
<protein>
    <recommendedName>
        <fullName evidence="2 4">peptidylprolyl isomerase</fullName>
        <ecNumber evidence="2 4">5.2.1.8</ecNumber>
    </recommendedName>
</protein>
<dbReference type="KEGG" id="fpw:IA04_06820"/>
<evidence type="ECO:0000256" key="2">
    <source>
        <dbReference type="ARBA" id="ARBA00013194"/>
    </source>
</evidence>
<feature type="chain" id="PRO_5015028132" description="peptidylprolyl isomerase" evidence="6">
    <location>
        <begin position="23"/>
        <end position="331"/>
    </location>
</feature>
<dbReference type="KEGG" id="fpv:IA03_06915"/>
<dbReference type="OMA" id="THFYNYE"/>